<evidence type="ECO:0000313" key="1">
    <source>
        <dbReference type="EMBL" id="ORZ24548.1"/>
    </source>
</evidence>
<protein>
    <recommendedName>
        <fullName evidence="3">Transcription factor domain-containing protein</fullName>
    </recommendedName>
</protein>
<dbReference type="EMBL" id="MCGE01000002">
    <property type="protein sequence ID" value="ORZ24548.1"/>
    <property type="molecule type" value="Genomic_DNA"/>
</dbReference>
<dbReference type="AlphaFoldDB" id="A0A1X2IZ16"/>
<proteinExistence type="predicted"/>
<sequence>MDDKDIRGKHPDQLQCTDKDDGDTQLWIDVLKSTISFCKGAKKIIKFNYSPQQKMDQNHSYYRGYLMTMDHWIYGAAKNDTSIQRHNINADDSSENEKRQHFQEMTPPADVDLTIFRKRRLRQLNDLFFYTDAMLLHKRYMDDDTYKHESRSVSLEICHRAAGRAIHMASELSVEDLESLSTCPVALYALVMALQLLGCIFSRRNGQQGSMVAEAELLFEKGYHVLHQLPVFQNPQSMMYDTLYCLWDFYDEYCATKGQQQLSGEILLRKPIINNSWSCDFDHPFNAFLDTGGVPSFMNQLLSTSTTNPTPTTSSMITESKHSQETVESDYQHMQHAQQSNSIIPILGDRLFFQHSDSYLNHQGQGNTLCNYPSSASSVFSASSSSSSSSSSAATTALVSETAPIGYEGLTQDKLFPTFELSELMDLHHQGLWGMSTTNSISSSTFSSTQ</sequence>
<dbReference type="CDD" id="cd12148">
    <property type="entry name" value="fungal_TF_MHR"/>
    <property type="match status" value="1"/>
</dbReference>
<reference evidence="1 2" key="1">
    <citation type="submission" date="2016-07" db="EMBL/GenBank/DDBJ databases">
        <title>Pervasive Adenine N6-methylation of Active Genes in Fungi.</title>
        <authorList>
            <consortium name="DOE Joint Genome Institute"/>
            <person name="Mondo S.J."/>
            <person name="Dannebaum R.O."/>
            <person name="Kuo R.C."/>
            <person name="Labutti K."/>
            <person name="Haridas S."/>
            <person name="Kuo A."/>
            <person name="Salamov A."/>
            <person name="Ahrendt S.R."/>
            <person name="Lipzen A."/>
            <person name="Sullivan W."/>
            <person name="Andreopoulos W.B."/>
            <person name="Clum A."/>
            <person name="Lindquist E."/>
            <person name="Daum C."/>
            <person name="Ramamoorthy G.K."/>
            <person name="Gryganskyi A."/>
            <person name="Culley D."/>
            <person name="Magnuson J.K."/>
            <person name="James T.Y."/>
            <person name="O'Malley M.A."/>
            <person name="Stajich J.E."/>
            <person name="Spatafora J.W."/>
            <person name="Visel A."/>
            <person name="Grigoriev I.V."/>
        </authorList>
    </citation>
    <scope>NUCLEOTIDE SEQUENCE [LARGE SCALE GENOMIC DNA]</scope>
    <source>
        <strain evidence="1 2">NRRL 1336</strain>
    </source>
</reference>
<dbReference type="Proteomes" id="UP000193560">
    <property type="component" value="Unassembled WGS sequence"/>
</dbReference>
<organism evidence="1 2">
    <name type="scientific">Absidia repens</name>
    <dbReference type="NCBI Taxonomy" id="90262"/>
    <lineage>
        <taxon>Eukaryota</taxon>
        <taxon>Fungi</taxon>
        <taxon>Fungi incertae sedis</taxon>
        <taxon>Mucoromycota</taxon>
        <taxon>Mucoromycotina</taxon>
        <taxon>Mucoromycetes</taxon>
        <taxon>Mucorales</taxon>
        <taxon>Cunninghamellaceae</taxon>
        <taxon>Absidia</taxon>
    </lineage>
</organism>
<accession>A0A1X2IZ16</accession>
<comment type="caution">
    <text evidence="1">The sequence shown here is derived from an EMBL/GenBank/DDBJ whole genome shotgun (WGS) entry which is preliminary data.</text>
</comment>
<gene>
    <name evidence="1" type="ORF">BCR42DRAFT_92413</name>
</gene>
<name>A0A1X2IZ16_9FUNG</name>
<evidence type="ECO:0008006" key="3">
    <source>
        <dbReference type="Google" id="ProtNLM"/>
    </source>
</evidence>
<dbReference type="OrthoDB" id="4161332at2759"/>
<evidence type="ECO:0000313" key="2">
    <source>
        <dbReference type="Proteomes" id="UP000193560"/>
    </source>
</evidence>
<keyword evidence="2" id="KW-1185">Reference proteome</keyword>